<evidence type="ECO:0000256" key="3">
    <source>
        <dbReference type="ARBA" id="ARBA00022553"/>
    </source>
</evidence>
<dbReference type="SMART" id="SM00387">
    <property type="entry name" value="HATPase_c"/>
    <property type="match status" value="1"/>
</dbReference>
<evidence type="ECO:0000256" key="9">
    <source>
        <dbReference type="ARBA" id="ARBA00058004"/>
    </source>
</evidence>
<reference evidence="19 20" key="1">
    <citation type="submission" date="2016-10" db="EMBL/GenBank/DDBJ databases">
        <authorList>
            <person name="de Groot N.N."/>
        </authorList>
    </citation>
    <scope>NUCLEOTIDE SEQUENCE [LARGE SCALE GENOMIC DNA]</scope>
    <source>
        <strain evidence="19 20">DSM 5885</strain>
    </source>
</reference>
<dbReference type="InterPro" id="IPR003594">
    <property type="entry name" value="HATPase_dom"/>
</dbReference>
<feature type="domain" description="PAC" evidence="18">
    <location>
        <begin position="348"/>
        <end position="400"/>
    </location>
</feature>
<dbReference type="InterPro" id="IPR036890">
    <property type="entry name" value="HATPase_C_sf"/>
</dbReference>
<dbReference type="SUPFAM" id="SSF55874">
    <property type="entry name" value="ATPase domain of HSP90 chaperone/DNA topoisomerase II/histidine kinase"/>
    <property type="match status" value="1"/>
</dbReference>
<evidence type="ECO:0000313" key="19">
    <source>
        <dbReference type="EMBL" id="SDI42089.1"/>
    </source>
</evidence>
<dbReference type="Pfam" id="PF00512">
    <property type="entry name" value="HisKA"/>
    <property type="match status" value="1"/>
</dbReference>
<dbReference type="SUPFAM" id="SSF55785">
    <property type="entry name" value="PYP-like sensor domain (PAS domain)"/>
    <property type="match status" value="3"/>
</dbReference>
<feature type="domain" description="PAC" evidence="18">
    <location>
        <begin position="592"/>
        <end position="644"/>
    </location>
</feature>
<evidence type="ECO:0000259" key="16">
    <source>
        <dbReference type="PROSITE" id="PS50110"/>
    </source>
</evidence>
<dbReference type="SMART" id="SM00448">
    <property type="entry name" value="REC"/>
    <property type="match status" value="1"/>
</dbReference>
<dbReference type="Gene3D" id="1.10.287.130">
    <property type="match status" value="1"/>
</dbReference>
<dbReference type="InterPro" id="IPR013767">
    <property type="entry name" value="PAS_fold"/>
</dbReference>
<dbReference type="Pfam" id="PF17159">
    <property type="entry name" value="MASE3"/>
    <property type="match status" value="1"/>
</dbReference>
<dbReference type="InterPro" id="IPR033425">
    <property type="entry name" value="MASE3"/>
</dbReference>
<feature type="transmembrane region" description="Helical" evidence="14">
    <location>
        <begin position="215"/>
        <end position="236"/>
    </location>
</feature>
<name>A0A1G8KF99_9RHOO</name>
<keyword evidence="14" id="KW-1133">Transmembrane helix</keyword>
<dbReference type="EMBL" id="FNCY01000018">
    <property type="protein sequence ID" value="SDI42089.1"/>
    <property type="molecule type" value="Genomic_DNA"/>
</dbReference>
<dbReference type="InterPro" id="IPR001610">
    <property type="entry name" value="PAC"/>
</dbReference>
<keyword evidence="14" id="KW-0472">Membrane</keyword>
<dbReference type="Gene3D" id="3.30.450.20">
    <property type="entry name" value="PAS domain"/>
    <property type="match status" value="3"/>
</dbReference>
<evidence type="ECO:0000256" key="13">
    <source>
        <dbReference type="PROSITE-ProRule" id="PRU00169"/>
    </source>
</evidence>
<comment type="subunit">
    <text evidence="10">At low DSF concentrations, interacts with RpfF.</text>
</comment>
<feature type="domain" description="PAS" evidence="17">
    <location>
        <begin position="401"/>
        <end position="447"/>
    </location>
</feature>
<evidence type="ECO:0000256" key="14">
    <source>
        <dbReference type="SAM" id="Phobius"/>
    </source>
</evidence>
<dbReference type="GO" id="GO:0006355">
    <property type="term" value="P:regulation of DNA-templated transcription"/>
    <property type="evidence" value="ECO:0007669"/>
    <property type="project" value="InterPro"/>
</dbReference>
<dbReference type="InterPro" id="IPR036097">
    <property type="entry name" value="HisK_dim/P_sf"/>
</dbReference>
<dbReference type="InterPro" id="IPR013656">
    <property type="entry name" value="PAS_4"/>
</dbReference>
<dbReference type="SMART" id="SM00086">
    <property type="entry name" value="PAC"/>
    <property type="match status" value="2"/>
</dbReference>
<evidence type="ECO:0000259" key="17">
    <source>
        <dbReference type="PROSITE" id="PS50112"/>
    </source>
</evidence>
<keyword evidence="20" id="KW-1185">Reference proteome</keyword>
<keyword evidence="4" id="KW-0808">Transferase</keyword>
<dbReference type="NCBIfam" id="TIGR00229">
    <property type="entry name" value="sensory_box"/>
    <property type="match status" value="3"/>
</dbReference>
<feature type="transmembrane region" description="Helical" evidence="14">
    <location>
        <begin position="43"/>
        <end position="65"/>
    </location>
</feature>
<evidence type="ECO:0000256" key="7">
    <source>
        <dbReference type="ARBA" id="ARBA00022840"/>
    </source>
</evidence>
<dbReference type="InterPro" id="IPR011006">
    <property type="entry name" value="CheY-like_superfamily"/>
</dbReference>
<evidence type="ECO:0000256" key="2">
    <source>
        <dbReference type="ARBA" id="ARBA00012438"/>
    </source>
</evidence>
<feature type="transmembrane region" description="Helical" evidence="14">
    <location>
        <begin position="146"/>
        <end position="166"/>
    </location>
</feature>
<dbReference type="PANTHER" id="PTHR45339:SF5">
    <property type="entry name" value="HISTIDINE KINASE"/>
    <property type="match status" value="1"/>
</dbReference>
<dbReference type="InterPro" id="IPR005467">
    <property type="entry name" value="His_kinase_dom"/>
</dbReference>
<keyword evidence="3 13" id="KW-0597">Phosphoprotein</keyword>
<feature type="domain" description="PAS" evidence="17">
    <location>
        <begin position="274"/>
        <end position="344"/>
    </location>
</feature>
<dbReference type="Gene3D" id="3.30.565.10">
    <property type="entry name" value="Histidine kinase-like ATPase, C-terminal domain"/>
    <property type="match status" value="1"/>
</dbReference>
<proteinExistence type="predicted"/>
<dbReference type="InterPro" id="IPR001789">
    <property type="entry name" value="Sig_transdc_resp-reg_receiver"/>
</dbReference>
<dbReference type="STRING" id="83767.SAMN05660652_03411"/>
<dbReference type="SMART" id="SM00091">
    <property type="entry name" value="PAS"/>
    <property type="match status" value="3"/>
</dbReference>
<dbReference type="CDD" id="cd00130">
    <property type="entry name" value="PAS"/>
    <property type="match status" value="3"/>
</dbReference>
<dbReference type="Pfam" id="PF00989">
    <property type="entry name" value="PAS"/>
    <property type="match status" value="2"/>
</dbReference>
<dbReference type="GO" id="GO:0005524">
    <property type="term" value="F:ATP binding"/>
    <property type="evidence" value="ECO:0007669"/>
    <property type="project" value="UniProtKB-KW"/>
</dbReference>
<dbReference type="CDD" id="cd00082">
    <property type="entry name" value="HisKA"/>
    <property type="match status" value="1"/>
</dbReference>
<feature type="transmembrane region" description="Helical" evidence="14">
    <location>
        <begin position="77"/>
        <end position="101"/>
    </location>
</feature>
<feature type="domain" description="PAS" evidence="17">
    <location>
        <begin position="519"/>
        <end position="589"/>
    </location>
</feature>
<evidence type="ECO:0000256" key="8">
    <source>
        <dbReference type="ARBA" id="ARBA00023012"/>
    </source>
</evidence>
<dbReference type="GO" id="GO:0000155">
    <property type="term" value="F:phosphorelay sensor kinase activity"/>
    <property type="evidence" value="ECO:0007669"/>
    <property type="project" value="InterPro"/>
</dbReference>
<evidence type="ECO:0000256" key="12">
    <source>
        <dbReference type="ARBA" id="ARBA00070152"/>
    </source>
</evidence>
<dbReference type="FunFam" id="1.10.287.130:FF:000002">
    <property type="entry name" value="Two-component osmosensing histidine kinase"/>
    <property type="match status" value="1"/>
</dbReference>
<accession>A0A1G8KF99</accession>
<dbReference type="EC" id="2.7.13.3" evidence="2"/>
<dbReference type="PROSITE" id="PS50112">
    <property type="entry name" value="PAS"/>
    <property type="match status" value="3"/>
</dbReference>
<feature type="transmembrane region" description="Helical" evidence="14">
    <location>
        <begin position="186"/>
        <end position="203"/>
    </location>
</feature>
<evidence type="ECO:0000256" key="4">
    <source>
        <dbReference type="ARBA" id="ARBA00022679"/>
    </source>
</evidence>
<dbReference type="InterPro" id="IPR003661">
    <property type="entry name" value="HisK_dim/P_dom"/>
</dbReference>
<evidence type="ECO:0000256" key="1">
    <source>
        <dbReference type="ARBA" id="ARBA00000085"/>
    </source>
</evidence>
<dbReference type="AlphaFoldDB" id="A0A1G8KF99"/>
<organism evidence="19 20">
    <name type="scientific">Propionivibrio dicarboxylicus</name>
    <dbReference type="NCBI Taxonomy" id="83767"/>
    <lineage>
        <taxon>Bacteria</taxon>
        <taxon>Pseudomonadati</taxon>
        <taxon>Pseudomonadota</taxon>
        <taxon>Betaproteobacteria</taxon>
        <taxon>Rhodocyclales</taxon>
        <taxon>Rhodocyclaceae</taxon>
        <taxon>Propionivibrio</taxon>
    </lineage>
</organism>
<feature type="domain" description="Response regulatory" evidence="16">
    <location>
        <begin position="927"/>
        <end position="1043"/>
    </location>
</feature>
<dbReference type="RefSeq" id="WP_176785960.1">
    <property type="nucleotide sequence ID" value="NZ_FNCY01000018.1"/>
</dbReference>
<feature type="modified residue" description="4-aspartylphosphate" evidence="13">
    <location>
        <position position="976"/>
    </location>
</feature>
<dbReference type="Pfam" id="PF02518">
    <property type="entry name" value="HATPase_c"/>
    <property type="match status" value="1"/>
</dbReference>
<evidence type="ECO:0000256" key="11">
    <source>
        <dbReference type="ARBA" id="ARBA00068150"/>
    </source>
</evidence>
<evidence type="ECO:0000256" key="6">
    <source>
        <dbReference type="ARBA" id="ARBA00022777"/>
    </source>
</evidence>
<keyword evidence="5" id="KW-0547">Nucleotide-binding</keyword>
<evidence type="ECO:0000256" key="5">
    <source>
        <dbReference type="ARBA" id="ARBA00022741"/>
    </source>
</evidence>
<dbReference type="PANTHER" id="PTHR45339">
    <property type="entry name" value="HYBRID SIGNAL TRANSDUCTION HISTIDINE KINASE J"/>
    <property type="match status" value="1"/>
</dbReference>
<dbReference type="Gene3D" id="3.40.50.2300">
    <property type="match status" value="1"/>
</dbReference>
<dbReference type="PROSITE" id="PS50113">
    <property type="entry name" value="PAC"/>
    <property type="match status" value="2"/>
</dbReference>
<dbReference type="CDD" id="cd17546">
    <property type="entry name" value="REC_hyHK_CKI1_RcsC-like"/>
    <property type="match status" value="1"/>
</dbReference>
<comment type="function">
    <text evidence="9">Member of the two-component regulatory system BvgS/BvgA. Phosphorylates BvgA via a four-step phosphorelay in response to environmental signals.</text>
</comment>
<dbReference type="FunFam" id="3.30.565.10:FF:000010">
    <property type="entry name" value="Sensor histidine kinase RcsC"/>
    <property type="match status" value="1"/>
</dbReference>
<dbReference type="CDD" id="cd16922">
    <property type="entry name" value="HATPase_EvgS-ArcB-TorS-like"/>
    <property type="match status" value="1"/>
</dbReference>
<dbReference type="Proteomes" id="UP000198607">
    <property type="component" value="Unassembled WGS sequence"/>
</dbReference>
<dbReference type="InterPro" id="IPR004358">
    <property type="entry name" value="Sig_transdc_His_kin-like_C"/>
</dbReference>
<keyword evidence="14" id="KW-0812">Transmembrane</keyword>
<feature type="transmembrane region" description="Helical" evidence="14">
    <location>
        <begin position="16"/>
        <end position="37"/>
    </location>
</feature>
<dbReference type="SMART" id="SM00388">
    <property type="entry name" value="HisKA"/>
    <property type="match status" value="1"/>
</dbReference>
<sequence>MSGKTLASVQISPPTVWAAVLTLFLVCGWALPVVPFFSVPAHYLPFHIVIEFIAMAISAMVFSLAWNLRRQAGNNHYVLLGTGLLSVCLIDVGHTLAFAGMPDLVTPSGPEKAINFWLAGRFVAAGVLLAIPLLPLRRWSETVCRVALAVGVTIAAVIWWLALAHADWFPRTFVAGQGLTAFKVGAEYLLFALYAVAAILILKRLDRLRDSDQKWLATAAWTLGLAEMFFTLYANVTDLFNLLGHVYKALAYLMIYRALFISGVQQPYRQLEIERTHLKSLVTTLPDLVWLKDTEGVYLACNAMFERFFGAREQDIVGKTDYDFVGKDLADFFRAHDKAAMQAGKPTKNEEWITFATDAYRGLFETTKAPMYSADGKMLGVLGIAHDITEIKRSEAALRDKDARYRSAIETAADGFLVLDDEGRILEVNDAYLRLSGYSRDELIGMSVSAIGRSDSFQALKRRIADQGAEGHDRYESVHRAKDGREYPVEIITAYSVAAGGQFFAFVEDIGVRKQIEKELQQYAAIVRSSEDAIVSKTLDGIVTSWNAAAAAMFGYSAGEMIGHSMNILFPPEKHQEEAEILARIKRGETVDHFETTRLRKDGREIAVAVTISPVRDNEGRIVGASKIARDITQKKQTEAELEQYRHHLEELVELRTIELTQAKTAAEIANRAKSAFLANMSHEIRTPLNGIIGMTHILRRGAVTPIQAERLGKIDTAAEHLLNTINDILDLSKIEAEKVVLEDVVLRVNSLLTNVKSIMGERAKAKGLELVVDTMAAIPEVRGDPTRLQQALLNYVGNAVKFTETGSVRLRASVLEEAGDTVLIRFEVQDTGIGIDAAVVPRLFNAFEQAESSTTRKFGGTGLGLAITKKLAELMGGDAGVDSRFGEGSVFWFTARLDKAPPVVVEAASAQSAAEQALRARHAGRRVLLVDDEPLNLEVAKFMLEDVGFVVDSAEDGVEAVAMAEKTAYAAILMDMQMPHLDGIEAAKRIHALPGRQETPILAMTANAYIEDRGRCLAAGMCDFIEKPIKPSVLWSALLVWLEKSPGARTSDAGPG</sequence>
<evidence type="ECO:0000256" key="10">
    <source>
        <dbReference type="ARBA" id="ARBA00064003"/>
    </source>
</evidence>
<evidence type="ECO:0000313" key="20">
    <source>
        <dbReference type="Proteomes" id="UP000198607"/>
    </source>
</evidence>
<dbReference type="SUPFAM" id="SSF52172">
    <property type="entry name" value="CheY-like"/>
    <property type="match status" value="1"/>
</dbReference>
<comment type="catalytic activity">
    <reaction evidence="1">
        <text>ATP + protein L-histidine = ADP + protein N-phospho-L-histidine.</text>
        <dbReference type="EC" id="2.7.13.3"/>
    </reaction>
</comment>
<dbReference type="SUPFAM" id="SSF47384">
    <property type="entry name" value="Homodimeric domain of signal transducing histidine kinase"/>
    <property type="match status" value="1"/>
</dbReference>
<gene>
    <name evidence="19" type="ORF">SAMN05660652_03411</name>
</gene>
<dbReference type="Pfam" id="PF08448">
    <property type="entry name" value="PAS_4"/>
    <property type="match status" value="1"/>
</dbReference>
<feature type="domain" description="Histidine kinase" evidence="15">
    <location>
        <begin position="680"/>
        <end position="900"/>
    </location>
</feature>
<keyword evidence="7" id="KW-0067">ATP-binding</keyword>
<protein>
    <recommendedName>
        <fullName evidence="11">Sensory/regulatory protein RpfC</fullName>
        <ecNumber evidence="2">2.7.13.3</ecNumber>
    </recommendedName>
    <alternativeName>
        <fullName evidence="12">Virulence sensor protein BvgS</fullName>
    </alternativeName>
</protein>
<dbReference type="Pfam" id="PF00072">
    <property type="entry name" value="Response_reg"/>
    <property type="match status" value="1"/>
</dbReference>
<dbReference type="PRINTS" id="PR00344">
    <property type="entry name" value="BCTRLSENSOR"/>
</dbReference>
<evidence type="ECO:0000259" key="18">
    <source>
        <dbReference type="PROSITE" id="PS50113"/>
    </source>
</evidence>
<dbReference type="PROSITE" id="PS50110">
    <property type="entry name" value="RESPONSE_REGULATORY"/>
    <property type="match status" value="1"/>
</dbReference>
<dbReference type="InterPro" id="IPR000014">
    <property type="entry name" value="PAS"/>
</dbReference>
<keyword evidence="6" id="KW-0418">Kinase</keyword>
<dbReference type="InterPro" id="IPR035965">
    <property type="entry name" value="PAS-like_dom_sf"/>
</dbReference>
<dbReference type="InterPro" id="IPR000700">
    <property type="entry name" value="PAS-assoc_C"/>
</dbReference>
<keyword evidence="8" id="KW-0902">Two-component regulatory system</keyword>
<evidence type="ECO:0000259" key="15">
    <source>
        <dbReference type="PROSITE" id="PS50109"/>
    </source>
</evidence>
<feature type="transmembrane region" description="Helical" evidence="14">
    <location>
        <begin position="113"/>
        <end position="134"/>
    </location>
</feature>
<dbReference type="PROSITE" id="PS50109">
    <property type="entry name" value="HIS_KIN"/>
    <property type="match status" value="1"/>
</dbReference>